<sequence>MYMSDWCVFMLMAFASFRLARLIVYDKITAFLRKPFHEEVEETEPDGSKATYIILKGKGLRRWIGELLSCYWCTGIWCAVLIYVLWLFFPQVGEPLITVLAIAGLAGLIESVLARIMDE</sequence>
<feature type="transmembrane region" description="Helical" evidence="1">
    <location>
        <begin position="95"/>
        <end position="114"/>
    </location>
</feature>
<keyword evidence="3" id="KW-1185">Reference proteome</keyword>
<name>A0A5J4JFQ6_9BACI</name>
<gene>
    <name evidence="2" type="ORF">BpJC7_17840</name>
</gene>
<evidence type="ECO:0000313" key="2">
    <source>
        <dbReference type="EMBL" id="GER70481.1"/>
    </source>
</evidence>
<dbReference type="EMBL" id="BKZQ01000021">
    <property type="protein sequence ID" value="GER70481.1"/>
    <property type="molecule type" value="Genomic_DNA"/>
</dbReference>
<accession>A0A5J4JFQ6</accession>
<reference evidence="2 3" key="1">
    <citation type="submission" date="2019-09" db="EMBL/GenBank/DDBJ databases">
        <title>Draft genome sequence of Bacillus sp. JC-7.</title>
        <authorList>
            <person name="Tanaka N."/>
            <person name="Shiwa Y."/>
            <person name="Fujita N."/>
            <person name="Tanasupawat S."/>
        </authorList>
    </citation>
    <scope>NUCLEOTIDE SEQUENCE [LARGE SCALE GENOMIC DNA]</scope>
    <source>
        <strain evidence="2 3">JC-7</strain>
    </source>
</reference>
<dbReference type="Pfam" id="PF07098">
    <property type="entry name" value="DUF1360"/>
    <property type="match status" value="1"/>
</dbReference>
<feature type="transmembrane region" description="Helical" evidence="1">
    <location>
        <begin position="68"/>
        <end position="89"/>
    </location>
</feature>
<keyword evidence="1" id="KW-0472">Membrane</keyword>
<evidence type="ECO:0000313" key="3">
    <source>
        <dbReference type="Proteomes" id="UP000391919"/>
    </source>
</evidence>
<dbReference type="InterPro" id="IPR010773">
    <property type="entry name" value="Mycophage_PG1_Gp7"/>
</dbReference>
<keyword evidence="1" id="KW-0812">Transmembrane</keyword>
<organism evidence="2 3">
    <name type="scientific">Weizmannia acidilactici</name>
    <dbReference type="NCBI Taxonomy" id="2607726"/>
    <lineage>
        <taxon>Bacteria</taxon>
        <taxon>Bacillati</taxon>
        <taxon>Bacillota</taxon>
        <taxon>Bacilli</taxon>
        <taxon>Bacillales</taxon>
        <taxon>Bacillaceae</taxon>
        <taxon>Heyndrickxia</taxon>
    </lineage>
</organism>
<proteinExistence type="predicted"/>
<protein>
    <submittedName>
        <fullName evidence="2">Membrane protein</fullName>
    </submittedName>
</protein>
<comment type="caution">
    <text evidence="2">The sequence shown here is derived from an EMBL/GenBank/DDBJ whole genome shotgun (WGS) entry which is preliminary data.</text>
</comment>
<dbReference type="Proteomes" id="UP000391919">
    <property type="component" value="Unassembled WGS sequence"/>
</dbReference>
<feature type="transmembrane region" description="Helical" evidence="1">
    <location>
        <begin position="6"/>
        <end position="24"/>
    </location>
</feature>
<dbReference type="AlphaFoldDB" id="A0A5J4JFQ6"/>
<evidence type="ECO:0000256" key="1">
    <source>
        <dbReference type="SAM" id="Phobius"/>
    </source>
</evidence>
<dbReference type="RefSeq" id="WP_151679717.1">
    <property type="nucleotide sequence ID" value="NZ_BKZP01000018.1"/>
</dbReference>
<keyword evidence="1" id="KW-1133">Transmembrane helix</keyword>